<dbReference type="EMBL" id="SWFS01000109">
    <property type="protein sequence ID" value="KAA8916319.1"/>
    <property type="molecule type" value="Genomic_DNA"/>
</dbReference>
<dbReference type="AlphaFoldDB" id="A0A642V9F3"/>
<sequence length="91" mass="9495">MASSFSTEKTRPEADPMQILTQMNVFWGHAPRPPGLASLEAMGGVIFVEASQSHGGAGGWPSANPNPDECFLGAEGNAGTTLDKLPPEILT</sequence>
<organism evidence="1 2">
    <name type="scientific">Trichomonascus ciferrii</name>
    <dbReference type="NCBI Taxonomy" id="44093"/>
    <lineage>
        <taxon>Eukaryota</taxon>
        <taxon>Fungi</taxon>
        <taxon>Dikarya</taxon>
        <taxon>Ascomycota</taxon>
        <taxon>Saccharomycotina</taxon>
        <taxon>Dipodascomycetes</taxon>
        <taxon>Dipodascales</taxon>
        <taxon>Trichomonascaceae</taxon>
        <taxon>Trichomonascus</taxon>
        <taxon>Trichomonascus ciferrii complex</taxon>
    </lineage>
</organism>
<comment type="caution">
    <text evidence="1">The sequence shown here is derived from an EMBL/GenBank/DDBJ whole genome shotgun (WGS) entry which is preliminary data.</text>
</comment>
<evidence type="ECO:0000313" key="1">
    <source>
        <dbReference type="EMBL" id="KAA8916319.1"/>
    </source>
</evidence>
<accession>A0A642V9F3</accession>
<dbReference type="VEuPathDB" id="FungiDB:TRICI_001528"/>
<gene>
    <name evidence="1" type="ORF">TRICI_001528</name>
</gene>
<reference evidence="1" key="1">
    <citation type="journal article" date="2019" name="G3 (Bethesda)">
        <title>Genome Assemblies of Two Rare Opportunistic Yeast Pathogens: Diutina rugosa (syn. Candida rugosa) and Trichomonascus ciferrii (syn. Candida ciferrii).</title>
        <authorList>
            <person name="Mixao V."/>
            <person name="Saus E."/>
            <person name="Hansen A.P."/>
            <person name="Lass-Florl C."/>
            <person name="Gabaldon T."/>
        </authorList>
    </citation>
    <scope>NUCLEOTIDE SEQUENCE</scope>
    <source>
        <strain evidence="1">CBS 4856</strain>
    </source>
</reference>
<keyword evidence="2" id="KW-1185">Reference proteome</keyword>
<evidence type="ECO:0000313" key="2">
    <source>
        <dbReference type="Proteomes" id="UP000761534"/>
    </source>
</evidence>
<dbReference type="Proteomes" id="UP000761534">
    <property type="component" value="Unassembled WGS sequence"/>
</dbReference>
<proteinExistence type="predicted"/>
<name>A0A642V9F3_9ASCO</name>
<protein>
    <submittedName>
        <fullName evidence="1">Uncharacterized protein</fullName>
    </submittedName>
</protein>